<dbReference type="Pfam" id="PF21962">
    <property type="entry name" value="DUF6924"/>
    <property type="match status" value="1"/>
</dbReference>
<dbReference type="EMBL" id="WVTA01000006">
    <property type="protein sequence ID" value="KAK3209126.1"/>
    <property type="molecule type" value="Genomic_DNA"/>
</dbReference>
<dbReference type="InterPro" id="IPR053832">
    <property type="entry name" value="DUF6924"/>
</dbReference>
<dbReference type="AlphaFoldDB" id="A0AAN6LXS7"/>
<evidence type="ECO:0000313" key="3">
    <source>
        <dbReference type="EMBL" id="KAK3209126.1"/>
    </source>
</evidence>
<feature type="compositionally biased region" description="Basic and acidic residues" evidence="1">
    <location>
        <begin position="1"/>
        <end position="15"/>
    </location>
</feature>
<feature type="domain" description="DUF6924" evidence="2">
    <location>
        <begin position="143"/>
        <end position="244"/>
    </location>
</feature>
<name>A0AAN6LXS7_9PLEO</name>
<organism evidence="3 4">
    <name type="scientific">Pseudopithomyces chartarum</name>
    <dbReference type="NCBI Taxonomy" id="1892770"/>
    <lineage>
        <taxon>Eukaryota</taxon>
        <taxon>Fungi</taxon>
        <taxon>Dikarya</taxon>
        <taxon>Ascomycota</taxon>
        <taxon>Pezizomycotina</taxon>
        <taxon>Dothideomycetes</taxon>
        <taxon>Pleosporomycetidae</taxon>
        <taxon>Pleosporales</taxon>
        <taxon>Massarineae</taxon>
        <taxon>Didymosphaeriaceae</taxon>
        <taxon>Pseudopithomyces</taxon>
    </lineage>
</organism>
<comment type="caution">
    <text evidence="3">The sequence shown here is derived from an EMBL/GenBank/DDBJ whole genome shotgun (WGS) entry which is preliminary data.</text>
</comment>
<keyword evidence="4" id="KW-1185">Reference proteome</keyword>
<proteinExistence type="predicted"/>
<protein>
    <recommendedName>
        <fullName evidence="2">DUF6924 domain-containing protein</fullName>
    </recommendedName>
</protein>
<feature type="region of interest" description="Disordered" evidence="1">
    <location>
        <begin position="1"/>
        <end position="24"/>
    </location>
</feature>
<evidence type="ECO:0000256" key="1">
    <source>
        <dbReference type="SAM" id="MobiDB-lite"/>
    </source>
</evidence>
<dbReference type="Proteomes" id="UP001280581">
    <property type="component" value="Unassembled WGS sequence"/>
</dbReference>
<reference evidence="3 4" key="1">
    <citation type="submission" date="2021-02" db="EMBL/GenBank/DDBJ databases">
        <title>Genome assembly of Pseudopithomyces chartarum.</title>
        <authorList>
            <person name="Jauregui R."/>
            <person name="Singh J."/>
            <person name="Voisey C."/>
        </authorList>
    </citation>
    <scope>NUCLEOTIDE SEQUENCE [LARGE SCALE GENOMIC DNA]</scope>
    <source>
        <strain evidence="3 4">AGR01</strain>
    </source>
</reference>
<evidence type="ECO:0000313" key="4">
    <source>
        <dbReference type="Proteomes" id="UP001280581"/>
    </source>
</evidence>
<sequence length="284" mass="31767">MVSRLADSEKDEHGSKRYTPCLGSRTTTRQVRLQKVHSASGDNILHINGFKSATALTLHKVNLERVVTAMSEISTTDILLFVTASSADHKVINRFLLDSGDPDESPGADYQWHVLFHRDATKLQEGPETTRPGAKGLNSEIVHNAWLGASISEVEAFALQAPICVFSGLILILDDEGVRDRTVILAERAIVYEEDGAGSVEERQVVLDEFRKVRVPWYEVASMAGNLWVGNMGFEEFATPHEEQSYRGGWFDYRADVFSSEVRNAEERRAREAEFRRLEADGLV</sequence>
<accession>A0AAN6LXS7</accession>
<evidence type="ECO:0000259" key="2">
    <source>
        <dbReference type="Pfam" id="PF21962"/>
    </source>
</evidence>
<gene>
    <name evidence="3" type="ORF">GRF29_69g862275</name>
</gene>